<proteinExistence type="inferred from homology"/>
<dbReference type="PANTHER" id="PTHR42760:SF133">
    <property type="entry name" value="3-OXOACYL-[ACYL-CARRIER-PROTEIN] REDUCTASE"/>
    <property type="match status" value="1"/>
</dbReference>
<evidence type="ECO:0008006" key="5">
    <source>
        <dbReference type="Google" id="ProtNLM"/>
    </source>
</evidence>
<gene>
    <name evidence="3" type="ORF">A2934_05840</name>
</gene>
<dbReference type="Proteomes" id="UP000177982">
    <property type="component" value="Unassembled WGS sequence"/>
</dbReference>
<accession>A0A1G2LA55</accession>
<sequence length="254" mass="27240">MSRKSGLLQGKHALITGGAHGIGRAIVKEFLSQGATVSFFDADREGSIALLLEMRTKRLYGYHVDISDEYDVIGNLHRKKLQNVDVLINNAGIDLPCSFTDATRSNWKRVIDVNLHGSKNVTATVANQMKKQKNHGSIIFITSVHTAQAFPGGAAYDASKHALIGLMRVLALELGPYGIRTNAIAPGFIYPTNINKHMTPALAKAAKNGIPLSRHGSPEEIASVAAFLASDNASYINGAEIRVDGGLSIKNALL</sequence>
<dbReference type="InterPro" id="IPR002347">
    <property type="entry name" value="SDR_fam"/>
</dbReference>
<dbReference type="InterPro" id="IPR036291">
    <property type="entry name" value="NAD(P)-bd_dom_sf"/>
</dbReference>
<evidence type="ECO:0000256" key="1">
    <source>
        <dbReference type="ARBA" id="ARBA00006484"/>
    </source>
</evidence>
<dbReference type="GO" id="GO:0016616">
    <property type="term" value="F:oxidoreductase activity, acting on the CH-OH group of donors, NAD or NADP as acceptor"/>
    <property type="evidence" value="ECO:0007669"/>
    <property type="project" value="TreeGrafter"/>
</dbReference>
<dbReference type="EMBL" id="MHQO01000005">
    <property type="protein sequence ID" value="OHA07669.1"/>
    <property type="molecule type" value="Genomic_DNA"/>
</dbReference>
<dbReference type="Pfam" id="PF13561">
    <property type="entry name" value="adh_short_C2"/>
    <property type="match status" value="1"/>
</dbReference>
<dbReference type="Gene3D" id="3.40.50.720">
    <property type="entry name" value="NAD(P)-binding Rossmann-like Domain"/>
    <property type="match status" value="1"/>
</dbReference>
<protein>
    <recommendedName>
        <fullName evidence="5">Short-chain dehydrogenase</fullName>
    </recommendedName>
</protein>
<comment type="similarity">
    <text evidence="1">Belongs to the short-chain dehydrogenases/reductases (SDR) family.</text>
</comment>
<dbReference type="PRINTS" id="PR00080">
    <property type="entry name" value="SDRFAMILY"/>
</dbReference>
<dbReference type="CDD" id="cd05233">
    <property type="entry name" value="SDR_c"/>
    <property type="match status" value="1"/>
</dbReference>
<dbReference type="PRINTS" id="PR00081">
    <property type="entry name" value="GDHRDH"/>
</dbReference>
<evidence type="ECO:0000313" key="4">
    <source>
        <dbReference type="Proteomes" id="UP000177982"/>
    </source>
</evidence>
<organism evidence="3 4">
    <name type="scientific">Candidatus Sungbacteria bacterium RIFCSPLOWO2_01_FULL_47_10</name>
    <dbReference type="NCBI Taxonomy" id="1802276"/>
    <lineage>
        <taxon>Bacteria</taxon>
        <taxon>Candidatus Sungiibacteriota</taxon>
    </lineage>
</organism>
<dbReference type="SUPFAM" id="SSF51735">
    <property type="entry name" value="NAD(P)-binding Rossmann-fold domains"/>
    <property type="match status" value="1"/>
</dbReference>
<reference evidence="3 4" key="1">
    <citation type="journal article" date="2016" name="Nat. Commun.">
        <title>Thousands of microbial genomes shed light on interconnected biogeochemical processes in an aquifer system.</title>
        <authorList>
            <person name="Anantharaman K."/>
            <person name="Brown C.T."/>
            <person name="Hug L.A."/>
            <person name="Sharon I."/>
            <person name="Castelle C.J."/>
            <person name="Probst A.J."/>
            <person name="Thomas B.C."/>
            <person name="Singh A."/>
            <person name="Wilkins M.J."/>
            <person name="Karaoz U."/>
            <person name="Brodie E.L."/>
            <person name="Williams K.H."/>
            <person name="Hubbard S.S."/>
            <person name="Banfield J.F."/>
        </authorList>
    </citation>
    <scope>NUCLEOTIDE SEQUENCE [LARGE SCALE GENOMIC DNA]</scope>
</reference>
<dbReference type="PANTHER" id="PTHR42760">
    <property type="entry name" value="SHORT-CHAIN DEHYDROGENASES/REDUCTASES FAMILY MEMBER"/>
    <property type="match status" value="1"/>
</dbReference>
<dbReference type="FunFam" id="3.40.50.720:FF:000084">
    <property type="entry name" value="Short-chain dehydrogenase reductase"/>
    <property type="match status" value="1"/>
</dbReference>
<evidence type="ECO:0000313" key="3">
    <source>
        <dbReference type="EMBL" id="OHA07669.1"/>
    </source>
</evidence>
<comment type="caution">
    <text evidence="3">The sequence shown here is derived from an EMBL/GenBank/DDBJ whole genome shotgun (WGS) entry which is preliminary data.</text>
</comment>
<evidence type="ECO:0000256" key="2">
    <source>
        <dbReference type="ARBA" id="ARBA00023002"/>
    </source>
</evidence>
<keyword evidence="2" id="KW-0560">Oxidoreductase</keyword>
<name>A0A1G2LA55_9BACT</name>
<dbReference type="AlphaFoldDB" id="A0A1G2LA55"/>